<protein>
    <submittedName>
        <fullName evidence="2">Uncharacterized protein</fullName>
    </submittedName>
</protein>
<sequence>MSYRSVVVLVLPLWKFAAKHFVVTSTRKLLDFMPELVAFSVDFFGTLFVSVCMYSSGSFYLSALFILADVGQSLLEFREIHANAKVVLELLQDRRASQHRHPCENNRRPSNIATTELLAMVIAVTRNPKAFEVKSLHDARLWSCLPHHLTHEQLETLRNLDALGLYDQTDVLTTRRMTQRMAASGIHTKGTTTNIFKALGTSRGPRQANRSKDLVLQGLQLLFHCEYLALVEYIECVVPLIFVIYKSVLEQLPNVVYYPGGAGNWGMTAVVNLLVFAALEIGSLFLLHFILQHKFAFSPLYQLAFVLETQVYPVQANLFLETIFLLQYQLEHLGADFTFRFKWLRGNE</sequence>
<feature type="transmembrane region" description="Helical" evidence="1">
    <location>
        <begin position="265"/>
        <end position="291"/>
    </location>
</feature>
<dbReference type="EMBL" id="JH159154">
    <property type="protein sequence ID" value="EGZ17602.1"/>
    <property type="molecule type" value="Genomic_DNA"/>
</dbReference>
<gene>
    <name evidence="2" type="ORF">PHYSODRAFT_498621</name>
</gene>
<evidence type="ECO:0000313" key="3">
    <source>
        <dbReference type="Proteomes" id="UP000002640"/>
    </source>
</evidence>
<keyword evidence="1" id="KW-0812">Transmembrane</keyword>
<reference evidence="2 3" key="1">
    <citation type="journal article" date="2006" name="Science">
        <title>Phytophthora genome sequences uncover evolutionary origins and mechanisms of pathogenesis.</title>
        <authorList>
            <person name="Tyler B.M."/>
            <person name="Tripathy S."/>
            <person name="Zhang X."/>
            <person name="Dehal P."/>
            <person name="Jiang R.H."/>
            <person name="Aerts A."/>
            <person name="Arredondo F.D."/>
            <person name="Baxter L."/>
            <person name="Bensasson D."/>
            <person name="Beynon J.L."/>
            <person name="Chapman J."/>
            <person name="Damasceno C.M."/>
            <person name="Dorrance A.E."/>
            <person name="Dou D."/>
            <person name="Dickerman A.W."/>
            <person name="Dubchak I.L."/>
            <person name="Garbelotto M."/>
            <person name="Gijzen M."/>
            <person name="Gordon S.G."/>
            <person name="Govers F."/>
            <person name="Grunwald N.J."/>
            <person name="Huang W."/>
            <person name="Ivors K.L."/>
            <person name="Jones R.W."/>
            <person name="Kamoun S."/>
            <person name="Krampis K."/>
            <person name="Lamour K.H."/>
            <person name="Lee M.K."/>
            <person name="McDonald W.H."/>
            <person name="Medina M."/>
            <person name="Meijer H.J."/>
            <person name="Nordberg E.K."/>
            <person name="Maclean D.J."/>
            <person name="Ospina-Giraldo M.D."/>
            <person name="Morris P.F."/>
            <person name="Phuntumart V."/>
            <person name="Putnam N.H."/>
            <person name="Rash S."/>
            <person name="Rose J.K."/>
            <person name="Sakihama Y."/>
            <person name="Salamov A.A."/>
            <person name="Savidor A."/>
            <person name="Scheuring C.F."/>
            <person name="Smith B.M."/>
            <person name="Sobral B.W."/>
            <person name="Terry A."/>
            <person name="Torto-Alalibo T.A."/>
            <person name="Win J."/>
            <person name="Xu Z."/>
            <person name="Zhang H."/>
            <person name="Grigoriev I.V."/>
            <person name="Rokhsar D.S."/>
            <person name="Boore J.L."/>
        </authorList>
    </citation>
    <scope>NUCLEOTIDE SEQUENCE [LARGE SCALE GENOMIC DNA]</scope>
    <source>
        <strain evidence="2 3">P6497</strain>
    </source>
</reference>
<keyword evidence="1" id="KW-0472">Membrane</keyword>
<evidence type="ECO:0000256" key="1">
    <source>
        <dbReference type="SAM" id="Phobius"/>
    </source>
</evidence>
<evidence type="ECO:0000313" key="2">
    <source>
        <dbReference type="EMBL" id="EGZ17602.1"/>
    </source>
</evidence>
<keyword evidence="1" id="KW-1133">Transmembrane helix</keyword>
<keyword evidence="3" id="KW-1185">Reference proteome</keyword>
<dbReference type="OMA" id="IHANAKV"/>
<dbReference type="Proteomes" id="UP000002640">
    <property type="component" value="Unassembled WGS sequence"/>
</dbReference>
<organism evidence="2 3">
    <name type="scientific">Phytophthora sojae (strain P6497)</name>
    <name type="common">Soybean stem and root rot agent</name>
    <name type="synonym">Phytophthora megasperma f. sp. glycines</name>
    <dbReference type="NCBI Taxonomy" id="1094619"/>
    <lineage>
        <taxon>Eukaryota</taxon>
        <taxon>Sar</taxon>
        <taxon>Stramenopiles</taxon>
        <taxon>Oomycota</taxon>
        <taxon>Peronosporomycetes</taxon>
        <taxon>Peronosporales</taxon>
        <taxon>Peronosporaceae</taxon>
        <taxon>Phytophthora</taxon>
    </lineage>
</organism>
<dbReference type="KEGG" id="psoj:PHYSODRAFT_498621"/>
<dbReference type="RefSeq" id="XP_009526660.1">
    <property type="nucleotide sequence ID" value="XM_009528365.1"/>
</dbReference>
<dbReference type="GeneID" id="20657586"/>
<proteinExistence type="predicted"/>
<feature type="transmembrane region" description="Helical" evidence="1">
    <location>
        <begin position="43"/>
        <end position="68"/>
    </location>
</feature>
<name>G4ZHD2_PHYSP</name>
<feature type="transmembrane region" description="Helical" evidence="1">
    <location>
        <begin position="227"/>
        <end position="245"/>
    </location>
</feature>
<accession>G4ZHD2</accession>
<dbReference type="AlphaFoldDB" id="G4ZHD2"/>
<dbReference type="InParanoid" id="G4ZHD2"/>